<accession>A0ABN2W3J8</accession>
<evidence type="ECO:0000313" key="1">
    <source>
        <dbReference type="EMBL" id="GAA2082880.1"/>
    </source>
</evidence>
<reference evidence="1 2" key="1">
    <citation type="journal article" date="2019" name="Int. J. Syst. Evol. Microbiol.">
        <title>The Global Catalogue of Microorganisms (GCM) 10K type strain sequencing project: providing services to taxonomists for standard genome sequencing and annotation.</title>
        <authorList>
            <consortium name="The Broad Institute Genomics Platform"/>
            <consortium name="The Broad Institute Genome Sequencing Center for Infectious Disease"/>
            <person name="Wu L."/>
            <person name="Ma J."/>
        </authorList>
    </citation>
    <scope>NUCLEOTIDE SEQUENCE [LARGE SCALE GENOMIC DNA]</scope>
    <source>
        <strain evidence="1 2">JCM 15478</strain>
    </source>
</reference>
<dbReference type="Proteomes" id="UP001500016">
    <property type="component" value="Unassembled WGS sequence"/>
</dbReference>
<dbReference type="EMBL" id="BAAAPE010000011">
    <property type="protein sequence ID" value="GAA2082880.1"/>
    <property type="molecule type" value="Genomic_DNA"/>
</dbReference>
<keyword evidence="2" id="KW-1185">Reference proteome</keyword>
<name>A0ABN2W3J8_9ACTN</name>
<sequence length="278" mass="28590">MPEYATPEPLTATLEFDLGTVRITAGERATTVVDVLPHTADDDLDIRTAEQTRVSCSGGSLVVKGPRNRGLFGRSGQLDIRVELPAGSRIEATSPMGDYRCEGPLGACVLRTSVGDIRVEEAASVKLRTDTGEIEVDRVRGDAEVNGAGRIAIGTLAGGGTVKNRNGATTVGEAAGPLSVNSTNGPVDIGVAHSGAEARCANGSVRIREAVRGVLALRTASGNVVVGVREGSAAWLDVHTRVGGVHNALDAADGPGSAEDTVEVRARTGIGDIVVHRS</sequence>
<protein>
    <submittedName>
        <fullName evidence="1">DUF4097 family beta strand repeat-containing protein</fullName>
    </submittedName>
</protein>
<evidence type="ECO:0000313" key="2">
    <source>
        <dbReference type="Proteomes" id="UP001500016"/>
    </source>
</evidence>
<comment type="caution">
    <text evidence="1">The sequence shown here is derived from an EMBL/GenBank/DDBJ whole genome shotgun (WGS) entry which is preliminary data.</text>
</comment>
<gene>
    <name evidence="1" type="ORF">GCM10009801_42960</name>
</gene>
<dbReference type="RefSeq" id="WP_344530575.1">
    <property type="nucleotide sequence ID" value="NZ_BAAAPE010000011.1"/>
</dbReference>
<proteinExistence type="predicted"/>
<organism evidence="1 2">
    <name type="scientific">Streptomyces albiaxialis</name>
    <dbReference type="NCBI Taxonomy" id="329523"/>
    <lineage>
        <taxon>Bacteria</taxon>
        <taxon>Bacillati</taxon>
        <taxon>Actinomycetota</taxon>
        <taxon>Actinomycetes</taxon>
        <taxon>Kitasatosporales</taxon>
        <taxon>Streptomycetaceae</taxon>
        <taxon>Streptomyces</taxon>
    </lineage>
</organism>